<feature type="domain" description="Enolase C-terminal TIM barrel" evidence="8">
    <location>
        <begin position="28"/>
        <end position="255"/>
    </location>
</feature>
<dbReference type="PRINTS" id="PR00148">
    <property type="entry name" value="ENOLASE"/>
</dbReference>
<reference evidence="9" key="1">
    <citation type="journal article" date="2014" name="Front. Microbiol.">
        <title>High frequency of phylogenetically diverse reductive dehalogenase-homologous genes in deep subseafloor sedimentary metagenomes.</title>
        <authorList>
            <person name="Kawai M."/>
            <person name="Futagami T."/>
            <person name="Toyoda A."/>
            <person name="Takaki Y."/>
            <person name="Nishi S."/>
            <person name="Hori S."/>
            <person name="Arai W."/>
            <person name="Tsubouchi T."/>
            <person name="Morono Y."/>
            <person name="Uchiyama I."/>
            <person name="Ito T."/>
            <person name="Fujiyama A."/>
            <person name="Inagaki F."/>
            <person name="Takami H."/>
        </authorList>
    </citation>
    <scope>NUCLEOTIDE SEQUENCE</scope>
    <source>
        <strain evidence="9">Expedition CK06-06</strain>
    </source>
</reference>
<keyword evidence="5" id="KW-0460">Magnesium</keyword>
<comment type="caution">
    <text evidence="9">The sequence shown here is derived from an EMBL/GenBank/DDBJ whole genome shotgun (WGS) entry which is preliminary data.</text>
</comment>
<dbReference type="PROSITE" id="PS00164">
    <property type="entry name" value="ENOLASE"/>
    <property type="match status" value="1"/>
</dbReference>
<evidence type="ECO:0000256" key="4">
    <source>
        <dbReference type="ARBA" id="ARBA00012058"/>
    </source>
</evidence>
<dbReference type="EMBL" id="BARV01026087">
    <property type="protein sequence ID" value="GAI36932.1"/>
    <property type="molecule type" value="Genomic_DNA"/>
</dbReference>
<accession>X1MYV5</accession>
<protein>
    <recommendedName>
        <fullName evidence="4">phosphopyruvate hydratase</fullName>
        <ecNumber evidence="4">4.2.1.11</ecNumber>
    </recommendedName>
</protein>
<evidence type="ECO:0000256" key="7">
    <source>
        <dbReference type="ARBA" id="ARBA00023239"/>
    </source>
</evidence>
<evidence type="ECO:0000256" key="5">
    <source>
        <dbReference type="ARBA" id="ARBA00022842"/>
    </source>
</evidence>
<dbReference type="InterPro" id="IPR000941">
    <property type="entry name" value="Enolase"/>
</dbReference>
<dbReference type="GO" id="GO:0000015">
    <property type="term" value="C:phosphopyruvate hydratase complex"/>
    <property type="evidence" value="ECO:0007669"/>
    <property type="project" value="InterPro"/>
</dbReference>
<dbReference type="PANTHER" id="PTHR11902:SF1">
    <property type="entry name" value="ENOLASE"/>
    <property type="match status" value="1"/>
</dbReference>
<evidence type="ECO:0000256" key="2">
    <source>
        <dbReference type="ARBA" id="ARBA00005031"/>
    </source>
</evidence>
<keyword evidence="7" id="KW-0456">Lyase</keyword>
<dbReference type="GO" id="GO:0004634">
    <property type="term" value="F:phosphopyruvate hydratase activity"/>
    <property type="evidence" value="ECO:0007669"/>
    <property type="project" value="UniProtKB-EC"/>
</dbReference>
<proteinExistence type="inferred from homology"/>
<dbReference type="Gene3D" id="3.20.20.120">
    <property type="entry name" value="Enolase-like C-terminal domain"/>
    <property type="match status" value="1"/>
</dbReference>
<dbReference type="GO" id="GO:0006096">
    <property type="term" value="P:glycolytic process"/>
    <property type="evidence" value="ECO:0007669"/>
    <property type="project" value="UniProtKB-UniPathway"/>
</dbReference>
<dbReference type="PANTHER" id="PTHR11902">
    <property type="entry name" value="ENOLASE"/>
    <property type="match status" value="1"/>
</dbReference>
<dbReference type="InterPro" id="IPR020810">
    <property type="entry name" value="Enolase_C"/>
</dbReference>
<organism evidence="9">
    <name type="scientific">marine sediment metagenome</name>
    <dbReference type="NCBI Taxonomy" id="412755"/>
    <lineage>
        <taxon>unclassified sequences</taxon>
        <taxon>metagenomes</taxon>
        <taxon>ecological metagenomes</taxon>
    </lineage>
</organism>
<evidence type="ECO:0000313" key="9">
    <source>
        <dbReference type="EMBL" id="GAI36932.1"/>
    </source>
</evidence>
<dbReference type="SMART" id="SM01192">
    <property type="entry name" value="Enolase_C"/>
    <property type="match status" value="1"/>
</dbReference>
<keyword evidence="6" id="KW-0324">Glycolysis</keyword>
<comment type="cofactor">
    <cofactor evidence="1">
        <name>Mg(2+)</name>
        <dbReference type="ChEBI" id="CHEBI:18420"/>
    </cofactor>
</comment>
<dbReference type="UniPathway" id="UPA00109">
    <property type="reaction ID" value="UER00187"/>
</dbReference>
<evidence type="ECO:0000256" key="6">
    <source>
        <dbReference type="ARBA" id="ARBA00023152"/>
    </source>
</evidence>
<feature type="non-terminal residue" evidence="9">
    <location>
        <position position="255"/>
    </location>
</feature>
<dbReference type="EC" id="4.2.1.11" evidence="4"/>
<comment type="similarity">
    <text evidence="3">Belongs to the enolase family.</text>
</comment>
<dbReference type="InterPro" id="IPR020809">
    <property type="entry name" value="Enolase_CS"/>
</dbReference>
<dbReference type="AlphaFoldDB" id="X1MYV5"/>
<comment type="pathway">
    <text evidence="2">Carbohydrate degradation; glycolysis; pyruvate from D-glyceraldehyde 3-phosphate: step 4/5.</text>
</comment>
<dbReference type="GO" id="GO:0000287">
    <property type="term" value="F:magnesium ion binding"/>
    <property type="evidence" value="ECO:0007669"/>
    <property type="project" value="InterPro"/>
</dbReference>
<dbReference type="SUPFAM" id="SSF51604">
    <property type="entry name" value="Enolase C-terminal domain-like"/>
    <property type="match status" value="1"/>
</dbReference>
<sequence length="255" mass="28727">MACCRAGATAKNIPLYQHIAQLMENSSPLSLPIACFNVINGGVHAGNELDIQEFMIVPQFERFSKNLQSASEIYHQLKEIIKEKYIDLAINVGDEGGFAPPVRVPEQALKLILEAAQNLGYKNKMKIILDIAASQFYVNGQYKLRIGVFTRQGLIRYYSDLIEKYPILGLEDPFAEDDWEGWKKLKVKSQKSKVLIIGDDLLATNSYRMKEAYTKKACNGLILKPNQIGTVSETLEAAKLAKSYKWKIIASHRSR</sequence>
<evidence type="ECO:0000256" key="3">
    <source>
        <dbReference type="ARBA" id="ARBA00009604"/>
    </source>
</evidence>
<name>X1MYV5_9ZZZZ</name>
<dbReference type="InterPro" id="IPR036849">
    <property type="entry name" value="Enolase-like_C_sf"/>
</dbReference>
<evidence type="ECO:0000259" key="8">
    <source>
        <dbReference type="SMART" id="SM01192"/>
    </source>
</evidence>
<evidence type="ECO:0000256" key="1">
    <source>
        <dbReference type="ARBA" id="ARBA00001946"/>
    </source>
</evidence>
<dbReference type="Pfam" id="PF00113">
    <property type="entry name" value="Enolase_C"/>
    <property type="match status" value="1"/>
</dbReference>
<gene>
    <name evidence="9" type="ORF">S06H3_42219</name>
</gene>